<organism evidence="1">
    <name type="scientific">Bacteroides intestinalis</name>
    <dbReference type="NCBI Taxonomy" id="329854"/>
    <lineage>
        <taxon>Bacteria</taxon>
        <taxon>Pseudomonadati</taxon>
        <taxon>Bacteroidota</taxon>
        <taxon>Bacteroidia</taxon>
        <taxon>Bacteroidales</taxon>
        <taxon>Bacteroidaceae</taxon>
        <taxon>Bacteroides</taxon>
    </lineage>
</organism>
<proteinExistence type="predicted"/>
<protein>
    <submittedName>
        <fullName evidence="1">Uncharacterized protein</fullName>
    </submittedName>
</protein>
<accession>A0A6N2WCR5</accession>
<sequence>MKGGQFRKEMRNPLHTYQRKTNCTIYFYMKNYFSKEAGSKWSASISLK</sequence>
<dbReference type="EMBL" id="CACRSU010000042">
    <property type="protein sequence ID" value="VYT39903.1"/>
    <property type="molecule type" value="Genomic_DNA"/>
</dbReference>
<gene>
    <name evidence="1" type="ORF">BILFYP9_03325</name>
</gene>
<reference evidence="1" key="1">
    <citation type="submission" date="2019-11" db="EMBL/GenBank/DDBJ databases">
        <authorList>
            <person name="Feng L."/>
        </authorList>
    </citation>
    <scope>NUCLEOTIDE SEQUENCE</scope>
    <source>
        <strain evidence="1">BintestinalisLFYP9</strain>
    </source>
</reference>
<dbReference type="AlphaFoldDB" id="A0A6N2WCR5"/>
<evidence type="ECO:0000313" key="1">
    <source>
        <dbReference type="EMBL" id="VYT39903.1"/>
    </source>
</evidence>
<name>A0A6N2WCR5_9BACE</name>